<sequence length="161" mass="17236">MADIWRVPPECWSGLSPQLRRLRRLLLAAVALPLSVFAALAGGGLLGFPGLLVGFVPLTAAALAWRSIGRAWAAWRYAERDDDLLIQHGVLVRRLVVVPYGRMQLVDVTSGPLSRRFGVAQVRLHTAAATTDAVIPGLGPSEAARLRDSLAARGRSRAAGL</sequence>
<keyword evidence="1" id="KW-1133">Transmembrane helix</keyword>
<organism evidence="3 4">
    <name type="scientific">Parafrankia irregularis</name>
    <dbReference type="NCBI Taxonomy" id="795642"/>
    <lineage>
        <taxon>Bacteria</taxon>
        <taxon>Bacillati</taxon>
        <taxon>Actinomycetota</taxon>
        <taxon>Actinomycetes</taxon>
        <taxon>Frankiales</taxon>
        <taxon>Frankiaceae</taxon>
        <taxon>Parafrankia</taxon>
    </lineage>
</organism>
<evidence type="ECO:0000313" key="4">
    <source>
        <dbReference type="Proteomes" id="UP000198802"/>
    </source>
</evidence>
<dbReference type="Proteomes" id="UP000198802">
    <property type="component" value="Unassembled WGS sequence"/>
</dbReference>
<evidence type="ECO:0000313" key="3">
    <source>
        <dbReference type="EMBL" id="CUU57774.1"/>
    </source>
</evidence>
<accession>A0A0S4QRU4</accession>
<reference evidence="4" key="1">
    <citation type="submission" date="2015-11" db="EMBL/GenBank/DDBJ databases">
        <authorList>
            <person name="Varghese N."/>
        </authorList>
    </citation>
    <scope>NUCLEOTIDE SEQUENCE [LARGE SCALE GENOMIC DNA]</scope>
    <source>
        <strain evidence="4">DSM 45899</strain>
    </source>
</reference>
<feature type="transmembrane region" description="Helical" evidence="1">
    <location>
        <begin position="51"/>
        <end position="68"/>
    </location>
</feature>
<dbReference type="PANTHER" id="PTHR34473:SF3">
    <property type="entry name" value="TRANSMEMBRANE PROTEIN-RELATED"/>
    <property type="match status" value="1"/>
</dbReference>
<dbReference type="AlphaFoldDB" id="A0A0S4QRU4"/>
<keyword evidence="4" id="KW-1185">Reference proteome</keyword>
<evidence type="ECO:0000259" key="2">
    <source>
        <dbReference type="Pfam" id="PF03703"/>
    </source>
</evidence>
<feature type="domain" description="YdbS-like PH" evidence="2">
    <location>
        <begin position="72"/>
        <end position="149"/>
    </location>
</feature>
<evidence type="ECO:0000256" key="1">
    <source>
        <dbReference type="SAM" id="Phobius"/>
    </source>
</evidence>
<dbReference type="InterPro" id="IPR005182">
    <property type="entry name" value="YdbS-like_PH"/>
</dbReference>
<proteinExistence type="predicted"/>
<protein>
    <recommendedName>
        <fullName evidence="2">YdbS-like PH domain-containing protein</fullName>
    </recommendedName>
</protein>
<feature type="transmembrane region" description="Helical" evidence="1">
    <location>
        <begin position="25"/>
        <end position="45"/>
    </location>
</feature>
<dbReference type="PANTHER" id="PTHR34473">
    <property type="entry name" value="UPF0699 TRANSMEMBRANE PROTEIN YDBS"/>
    <property type="match status" value="1"/>
</dbReference>
<name>A0A0S4QRU4_9ACTN</name>
<keyword evidence="1" id="KW-0812">Transmembrane</keyword>
<keyword evidence="1" id="KW-0472">Membrane</keyword>
<gene>
    <name evidence="3" type="ORF">Ga0074812_114122</name>
</gene>
<dbReference type="EMBL" id="FAOZ01000014">
    <property type="protein sequence ID" value="CUU57774.1"/>
    <property type="molecule type" value="Genomic_DNA"/>
</dbReference>
<dbReference type="Pfam" id="PF03703">
    <property type="entry name" value="bPH_2"/>
    <property type="match status" value="1"/>
</dbReference>